<feature type="transmembrane region" description="Helical" evidence="7">
    <location>
        <begin position="400"/>
        <end position="421"/>
    </location>
</feature>
<dbReference type="InterPro" id="IPR004869">
    <property type="entry name" value="MMPL_dom"/>
</dbReference>
<accession>A0A2S6N557</accession>
<protein>
    <submittedName>
        <fullName evidence="8">Uncharacterized protein</fullName>
    </submittedName>
</protein>
<dbReference type="InterPro" id="IPR017841">
    <property type="entry name" value="Hopanoid_biosynth_HpnN"/>
</dbReference>
<evidence type="ECO:0000256" key="5">
    <source>
        <dbReference type="ARBA" id="ARBA00023136"/>
    </source>
</evidence>
<keyword evidence="3 7" id="KW-0812">Transmembrane</keyword>
<feature type="transmembrane region" description="Helical" evidence="7">
    <location>
        <begin position="789"/>
        <end position="811"/>
    </location>
</feature>
<keyword evidence="4 7" id="KW-1133">Transmembrane helix</keyword>
<feature type="compositionally biased region" description="Polar residues" evidence="6">
    <location>
        <begin position="180"/>
        <end position="190"/>
    </location>
</feature>
<sequence>MPSPVLHRAGEEIALVARLVSLCARRKWLTLALSLALTAFAAWYAVGHFAMSTDLNTLIAQDLPWRQREIALSKSFPQRQDMLLAVLDAPSPEHANAAARKLQAALQTQSEHFKDVRSLETSDFFAREGLLYLPKPDVSARMGQLIDAQPFLGALARDPSLRGFAGTIGLMGGAQGQPAEGQNSKGQDSKGQPPKGPPAAETQAMAKSLGAVAEALDAASAGKAANFSWSALFSGAPPSVADKRRFLQISPKLDYSALEPGASASDAVRATAQKLGLTPELGYRVRLTGDVAMQDEEFGTLADGAALNNSLMVAAVLLILWRALRWGRLILAVMANMIMGLALTAAAGLAMVGVLNPISVAFAVLFVGIGVDFGIQFTVRYREERFQHDALDTALNRAGAGASLPLALAAAATAAGFFSFIPTAYRGVSELGLIAGVGMILAFGSTLTLLPALLAILKPPPETAPVGYAFLAPIDRFQTGHRKLIVFAALGLALLGAPLLTKVSFDINPLNLRSAKVESVATMLELTSDPRNAPNSIEILTGSLTEADALAQKLRALPEVDSVTTLTSFVPEDQKAKLAEIADARDLLGSTLSVKPLPAPTDAEDVAVLRASAQALARAKGLEAMAAAFQRLADAPAASRELARRHVIAPVESLLGDVRKSLAAAPVVLADLPPELARDWVSANGKARLELFPRGDRNDFANLRKFSNVVRKIAPEAAGAAVSILESGDTVIKAFAQAGALALVSITLLLWLALRRIGDVALTLAPLLLAGVYTMEICVLIGLKLNFANIIALPLLLGLGVAFKIYYVMAWRAGTAHLLQTSLTRAIFFSAMTTATAFGSLYLSNHPGTSSMGELLALSLATTLCAAVFFQPALMGPPRPQSESE</sequence>
<proteinExistence type="predicted"/>
<feature type="transmembrane region" description="Helical" evidence="7">
    <location>
        <begin position="855"/>
        <end position="874"/>
    </location>
</feature>
<evidence type="ECO:0000256" key="4">
    <source>
        <dbReference type="ARBA" id="ARBA00022989"/>
    </source>
</evidence>
<comment type="caution">
    <text evidence="8">The sequence shown here is derived from an EMBL/GenBank/DDBJ whole genome shotgun (WGS) entry which is preliminary data.</text>
</comment>
<dbReference type="EMBL" id="NHSJ01000087">
    <property type="protein sequence ID" value="PPQ29755.1"/>
    <property type="molecule type" value="Genomic_DNA"/>
</dbReference>
<evidence type="ECO:0000256" key="2">
    <source>
        <dbReference type="ARBA" id="ARBA00022475"/>
    </source>
</evidence>
<dbReference type="PANTHER" id="PTHR33406:SF13">
    <property type="entry name" value="MEMBRANE PROTEIN YDFJ"/>
    <property type="match status" value="1"/>
</dbReference>
<reference evidence="8 9" key="1">
    <citation type="journal article" date="2018" name="Arch. Microbiol.">
        <title>New insights into the metabolic potential of the phototrophic purple bacterium Rhodopila globiformis DSM 161(T) from its draft genome sequence and evidence for a vanadium-dependent nitrogenase.</title>
        <authorList>
            <person name="Imhoff J.F."/>
            <person name="Rahn T."/>
            <person name="Kunzel S."/>
            <person name="Neulinger S.C."/>
        </authorList>
    </citation>
    <scope>NUCLEOTIDE SEQUENCE [LARGE SCALE GENOMIC DNA]</scope>
    <source>
        <strain evidence="8 9">DSM 16996</strain>
    </source>
</reference>
<feature type="region of interest" description="Disordered" evidence="6">
    <location>
        <begin position="172"/>
        <end position="201"/>
    </location>
</feature>
<feature type="transmembrane region" description="Helical" evidence="7">
    <location>
        <begin position="823"/>
        <end position="843"/>
    </location>
</feature>
<evidence type="ECO:0000256" key="1">
    <source>
        <dbReference type="ARBA" id="ARBA00004651"/>
    </source>
</evidence>
<evidence type="ECO:0000256" key="3">
    <source>
        <dbReference type="ARBA" id="ARBA00022692"/>
    </source>
</evidence>
<dbReference type="GO" id="GO:0005886">
    <property type="term" value="C:plasma membrane"/>
    <property type="evidence" value="ECO:0007669"/>
    <property type="project" value="UniProtKB-SubCell"/>
</dbReference>
<gene>
    <name evidence="8" type="ORF">CCR94_13955</name>
</gene>
<feature type="transmembrane region" description="Helical" evidence="7">
    <location>
        <begin position="734"/>
        <end position="754"/>
    </location>
</feature>
<feature type="transmembrane region" description="Helical" evidence="7">
    <location>
        <begin position="484"/>
        <end position="505"/>
    </location>
</feature>
<feature type="transmembrane region" description="Helical" evidence="7">
    <location>
        <begin position="358"/>
        <end position="379"/>
    </location>
</feature>
<dbReference type="InterPro" id="IPR050545">
    <property type="entry name" value="Mycobact_MmpL"/>
</dbReference>
<evidence type="ECO:0000313" key="9">
    <source>
        <dbReference type="Proteomes" id="UP000239089"/>
    </source>
</evidence>
<comment type="subcellular location">
    <subcellularLocation>
        <location evidence="1">Cell membrane</location>
        <topology evidence="1">Multi-pass membrane protein</topology>
    </subcellularLocation>
</comment>
<dbReference type="Gene3D" id="1.20.1640.10">
    <property type="entry name" value="Multidrug efflux transporter AcrB transmembrane domain"/>
    <property type="match status" value="2"/>
</dbReference>
<dbReference type="RefSeq" id="WP_104508465.1">
    <property type="nucleotide sequence ID" value="NZ_JACIGC010000003.1"/>
</dbReference>
<keyword evidence="2" id="KW-1003">Cell membrane</keyword>
<dbReference type="AlphaFoldDB" id="A0A2S6N557"/>
<dbReference type="InterPro" id="IPR000731">
    <property type="entry name" value="SSD"/>
</dbReference>
<dbReference type="OrthoDB" id="7518665at2"/>
<evidence type="ECO:0000256" key="7">
    <source>
        <dbReference type="SAM" id="Phobius"/>
    </source>
</evidence>
<dbReference type="Pfam" id="PF03176">
    <property type="entry name" value="MMPL"/>
    <property type="match status" value="1"/>
</dbReference>
<dbReference type="PROSITE" id="PS50156">
    <property type="entry name" value="SSD"/>
    <property type="match status" value="1"/>
</dbReference>
<feature type="transmembrane region" description="Helical" evidence="7">
    <location>
        <begin position="761"/>
        <end position="783"/>
    </location>
</feature>
<dbReference type="SUPFAM" id="SSF82866">
    <property type="entry name" value="Multidrug efflux transporter AcrB transmembrane domain"/>
    <property type="match status" value="2"/>
</dbReference>
<dbReference type="PANTHER" id="PTHR33406">
    <property type="entry name" value="MEMBRANE PROTEIN MJ1562-RELATED"/>
    <property type="match status" value="1"/>
</dbReference>
<dbReference type="Proteomes" id="UP000239089">
    <property type="component" value="Unassembled WGS sequence"/>
</dbReference>
<feature type="transmembrane region" description="Helical" evidence="7">
    <location>
        <begin position="433"/>
        <end position="457"/>
    </location>
</feature>
<name>A0A2S6N557_9HYPH</name>
<evidence type="ECO:0000256" key="6">
    <source>
        <dbReference type="SAM" id="MobiDB-lite"/>
    </source>
</evidence>
<keyword evidence="5 7" id="KW-0472">Membrane</keyword>
<organism evidence="8 9">
    <name type="scientific">Rhodoblastus sphagnicola</name>
    <dbReference type="NCBI Taxonomy" id="333368"/>
    <lineage>
        <taxon>Bacteria</taxon>
        <taxon>Pseudomonadati</taxon>
        <taxon>Pseudomonadota</taxon>
        <taxon>Alphaproteobacteria</taxon>
        <taxon>Hyphomicrobiales</taxon>
        <taxon>Rhodoblastaceae</taxon>
        <taxon>Rhodoblastus</taxon>
    </lineage>
</organism>
<keyword evidence="9" id="KW-1185">Reference proteome</keyword>
<feature type="transmembrane region" description="Helical" evidence="7">
    <location>
        <begin position="331"/>
        <end position="352"/>
    </location>
</feature>
<dbReference type="NCBIfam" id="TIGR03480">
    <property type="entry name" value="HpnN"/>
    <property type="match status" value="1"/>
</dbReference>
<feature type="transmembrane region" description="Helical" evidence="7">
    <location>
        <begin position="306"/>
        <end position="324"/>
    </location>
</feature>
<evidence type="ECO:0000313" key="8">
    <source>
        <dbReference type="EMBL" id="PPQ29755.1"/>
    </source>
</evidence>
<feature type="transmembrane region" description="Helical" evidence="7">
    <location>
        <begin position="28"/>
        <end position="46"/>
    </location>
</feature>